<reference evidence="1 2" key="1">
    <citation type="journal article" date="2018" name="Proc. R. Soc. B">
        <title>A non-coding region near Follistatin controls head colour polymorphism in the Gouldian finch.</title>
        <authorList>
            <person name="Toomey M.B."/>
            <person name="Marques C.I."/>
            <person name="Andrade P."/>
            <person name="Araujo P.M."/>
            <person name="Sabatino S."/>
            <person name="Gazda M.A."/>
            <person name="Afonso S."/>
            <person name="Lopes R.J."/>
            <person name="Corbo J.C."/>
            <person name="Carneiro M."/>
        </authorList>
    </citation>
    <scope>NUCLEOTIDE SEQUENCE [LARGE SCALE GENOMIC DNA]</scope>
    <source>
        <strain evidence="1">Red01</strain>
        <tissue evidence="1">Muscle</tissue>
    </source>
</reference>
<proteinExistence type="predicted"/>
<accession>A0A3L8STL8</accession>
<organism evidence="1 2">
    <name type="scientific">Chloebia gouldiae</name>
    <name type="common">Gouldian finch</name>
    <name type="synonym">Erythrura gouldiae</name>
    <dbReference type="NCBI Taxonomy" id="44316"/>
    <lineage>
        <taxon>Eukaryota</taxon>
        <taxon>Metazoa</taxon>
        <taxon>Chordata</taxon>
        <taxon>Craniata</taxon>
        <taxon>Vertebrata</taxon>
        <taxon>Euteleostomi</taxon>
        <taxon>Archelosauria</taxon>
        <taxon>Archosauria</taxon>
        <taxon>Dinosauria</taxon>
        <taxon>Saurischia</taxon>
        <taxon>Theropoda</taxon>
        <taxon>Coelurosauria</taxon>
        <taxon>Aves</taxon>
        <taxon>Neognathae</taxon>
        <taxon>Neoaves</taxon>
        <taxon>Telluraves</taxon>
        <taxon>Australaves</taxon>
        <taxon>Passeriformes</taxon>
        <taxon>Passeroidea</taxon>
        <taxon>Passeridae</taxon>
        <taxon>Chloebia</taxon>
    </lineage>
</organism>
<evidence type="ECO:0000313" key="1">
    <source>
        <dbReference type="EMBL" id="RLW07623.1"/>
    </source>
</evidence>
<gene>
    <name evidence="1" type="ORF">DV515_00003552</name>
</gene>
<name>A0A3L8STL8_CHLGU</name>
<evidence type="ECO:0000313" key="2">
    <source>
        <dbReference type="Proteomes" id="UP000276834"/>
    </source>
</evidence>
<dbReference type="Proteomes" id="UP000276834">
    <property type="component" value="Unassembled WGS sequence"/>
</dbReference>
<dbReference type="AlphaFoldDB" id="A0A3L8STL8"/>
<protein>
    <submittedName>
        <fullName evidence="1">Uncharacterized protein</fullName>
    </submittedName>
</protein>
<keyword evidence="2" id="KW-1185">Reference proteome</keyword>
<sequence>MPFGEGGIAEDKEPGLRHTEDFLELFHLERADWMCSETKSSQHSDVKPVLRGKRLKALSEAEGRCVFTNFVYFFHIESSRLLFSTSSKFFVTFLLSRMQHFSNSNKQAQ</sequence>
<dbReference type="EMBL" id="QUSF01000007">
    <property type="protein sequence ID" value="RLW07623.1"/>
    <property type="molecule type" value="Genomic_DNA"/>
</dbReference>
<comment type="caution">
    <text evidence="1">The sequence shown here is derived from an EMBL/GenBank/DDBJ whole genome shotgun (WGS) entry which is preliminary data.</text>
</comment>